<accession>A0A150NYN0</accession>
<feature type="transmembrane region" description="Helical" evidence="5">
    <location>
        <begin position="57"/>
        <end position="73"/>
    </location>
</feature>
<keyword evidence="3 5" id="KW-1133">Transmembrane helix</keyword>
<dbReference type="Gene3D" id="1.20.1250.20">
    <property type="entry name" value="MFS general substrate transporter like domains"/>
    <property type="match status" value="2"/>
</dbReference>
<evidence type="ECO:0000256" key="5">
    <source>
        <dbReference type="SAM" id="Phobius"/>
    </source>
</evidence>
<evidence type="ECO:0000256" key="2">
    <source>
        <dbReference type="ARBA" id="ARBA00022692"/>
    </source>
</evidence>
<feature type="transmembrane region" description="Helical" evidence="5">
    <location>
        <begin position="85"/>
        <end position="107"/>
    </location>
</feature>
<evidence type="ECO:0000313" key="8">
    <source>
        <dbReference type="Proteomes" id="UP000075420"/>
    </source>
</evidence>
<feature type="transmembrane region" description="Helical" evidence="5">
    <location>
        <begin position="291"/>
        <end position="309"/>
    </location>
</feature>
<reference evidence="7 8" key="1">
    <citation type="submission" date="2014-02" db="EMBL/GenBank/DDBJ databases">
        <title>The small core and large imbalanced accessory genome model reveals a collaborative survival strategy of Sorangium cellulosum strains in nature.</title>
        <authorList>
            <person name="Han K."/>
            <person name="Peng R."/>
            <person name="Blom J."/>
            <person name="Li Y.-Z."/>
        </authorList>
    </citation>
    <scope>NUCLEOTIDE SEQUENCE [LARGE SCALE GENOMIC DNA]</scope>
    <source>
        <strain evidence="7 8">So0157-25</strain>
    </source>
</reference>
<evidence type="ECO:0000256" key="1">
    <source>
        <dbReference type="ARBA" id="ARBA00004141"/>
    </source>
</evidence>
<evidence type="ECO:0000259" key="6">
    <source>
        <dbReference type="PROSITE" id="PS50850"/>
    </source>
</evidence>
<dbReference type="GO" id="GO:0046943">
    <property type="term" value="F:carboxylic acid transmembrane transporter activity"/>
    <property type="evidence" value="ECO:0007669"/>
    <property type="project" value="TreeGrafter"/>
</dbReference>
<dbReference type="InterPro" id="IPR020846">
    <property type="entry name" value="MFS_dom"/>
</dbReference>
<dbReference type="Pfam" id="PF07690">
    <property type="entry name" value="MFS_1"/>
    <property type="match status" value="1"/>
</dbReference>
<dbReference type="InterPro" id="IPR036259">
    <property type="entry name" value="MFS_trans_sf"/>
</dbReference>
<dbReference type="InterPro" id="IPR005829">
    <property type="entry name" value="Sugar_transporter_CS"/>
</dbReference>
<evidence type="ECO:0000256" key="4">
    <source>
        <dbReference type="ARBA" id="ARBA00023136"/>
    </source>
</evidence>
<dbReference type="EMBL" id="JELY01003680">
    <property type="protein sequence ID" value="KYF47003.1"/>
    <property type="molecule type" value="Genomic_DNA"/>
</dbReference>
<feature type="transmembrane region" description="Helical" evidence="5">
    <location>
        <begin position="356"/>
        <end position="373"/>
    </location>
</feature>
<dbReference type="PANTHER" id="PTHR23508:SF10">
    <property type="entry name" value="CARBOXYLIC ACID TRANSPORTER PROTEIN HOMOLOG"/>
    <property type="match status" value="1"/>
</dbReference>
<feature type="domain" description="Major facilitator superfamily (MFS) profile" evidence="6">
    <location>
        <begin position="19"/>
        <end position="404"/>
    </location>
</feature>
<feature type="transmembrane region" description="Helical" evidence="5">
    <location>
        <begin position="379"/>
        <end position="400"/>
    </location>
</feature>
<feature type="transmembrane region" description="Helical" evidence="5">
    <location>
        <begin position="315"/>
        <end position="336"/>
    </location>
</feature>
<dbReference type="PANTHER" id="PTHR23508">
    <property type="entry name" value="CARBOXYLIC ACID TRANSPORTER PROTEIN HOMOLOG"/>
    <property type="match status" value="1"/>
</dbReference>
<dbReference type="GO" id="GO:0005886">
    <property type="term" value="C:plasma membrane"/>
    <property type="evidence" value="ECO:0007669"/>
    <property type="project" value="TreeGrafter"/>
</dbReference>
<protein>
    <submittedName>
        <fullName evidence="7">MFS transporter permease</fullName>
    </submittedName>
</protein>
<dbReference type="PROSITE" id="PS50850">
    <property type="entry name" value="MFS"/>
    <property type="match status" value="1"/>
</dbReference>
<gene>
    <name evidence="7" type="ORF">BE08_22385</name>
</gene>
<dbReference type="Proteomes" id="UP000075420">
    <property type="component" value="Unassembled WGS sequence"/>
</dbReference>
<feature type="transmembrane region" description="Helical" evidence="5">
    <location>
        <begin position="171"/>
        <end position="188"/>
    </location>
</feature>
<dbReference type="SUPFAM" id="SSF103473">
    <property type="entry name" value="MFS general substrate transporter"/>
    <property type="match status" value="1"/>
</dbReference>
<dbReference type="InterPro" id="IPR011701">
    <property type="entry name" value="MFS"/>
</dbReference>
<feature type="transmembrane region" description="Helical" evidence="5">
    <location>
        <begin position="113"/>
        <end position="130"/>
    </location>
</feature>
<keyword evidence="4 5" id="KW-0472">Membrane</keyword>
<dbReference type="AlphaFoldDB" id="A0A150NYN0"/>
<comment type="caution">
    <text evidence="7">The sequence shown here is derived from an EMBL/GenBank/DDBJ whole genome shotgun (WGS) entry which is preliminary data.</text>
</comment>
<feature type="transmembrane region" description="Helical" evidence="5">
    <location>
        <begin position="19"/>
        <end position="37"/>
    </location>
</feature>
<comment type="subcellular location">
    <subcellularLocation>
        <location evidence="1">Membrane</location>
        <topology evidence="1">Multi-pass membrane protein</topology>
    </subcellularLocation>
</comment>
<dbReference type="PROSITE" id="PS00216">
    <property type="entry name" value="SUGAR_TRANSPORT_1"/>
    <property type="match status" value="1"/>
</dbReference>
<organism evidence="7 8">
    <name type="scientific">Sorangium cellulosum</name>
    <name type="common">Polyangium cellulosum</name>
    <dbReference type="NCBI Taxonomy" id="56"/>
    <lineage>
        <taxon>Bacteria</taxon>
        <taxon>Pseudomonadati</taxon>
        <taxon>Myxococcota</taxon>
        <taxon>Polyangia</taxon>
        <taxon>Polyangiales</taxon>
        <taxon>Polyangiaceae</taxon>
        <taxon>Sorangium</taxon>
    </lineage>
</organism>
<feature type="transmembrane region" description="Helical" evidence="5">
    <location>
        <begin position="261"/>
        <end position="279"/>
    </location>
</feature>
<feature type="transmembrane region" description="Helical" evidence="5">
    <location>
        <begin position="142"/>
        <end position="165"/>
    </location>
</feature>
<evidence type="ECO:0000256" key="3">
    <source>
        <dbReference type="ARBA" id="ARBA00022989"/>
    </source>
</evidence>
<sequence length="414" mass="45300">MTTAAPRPKTPFTPYQRRLFWFLSVASFFEGYDYLALTQILPNFGAEMGLAARHEGLLVGFINAGTMIAYLLVRKADEWGRRRVLTITIAGYTVFSVLTGFAPNVYVFAICQLLARIFLLGEWAVSMVYAAEEYPSDRRGMVIGVIQAFSSLGSIVCAGVVPLLLTTPYGWRSVYFVGGIPLVLMAIARRGLRETARFEQAAAERQGEGPQPFLRIWRSPYRRRMLQLALIWGLTYVCTQNAVTFWKTFALRERGFTDAEVGASITFAAVVSMPLIFVSGKLLDVVGRRRGAVIIYVLAAGGVLGAYSLGTRAGLTAALVFAIFGASGVLPVLNAYMSELFPTHLRSDALAWSNNLLGRIGYLLSPIAVGLAAEEVGWGPAVSATSIFPLFALALILWLLPETRGKELEETARV</sequence>
<keyword evidence="2 5" id="KW-0812">Transmembrane</keyword>
<proteinExistence type="predicted"/>
<evidence type="ECO:0000313" key="7">
    <source>
        <dbReference type="EMBL" id="KYF47003.1"/>
    </source>
</evidence>
<name>A0A150NYN0_SORCE</name>
<feature type="transmembrane region" description="Helical" evidence="5">
    <location>
        <begin position="225"/>
        <end position="249"/>
    </location>
</feature>